<feature type="transmembrane region" description="Helical" evidence="10">
    <location>
        <begin position="508"/>
        <end position="531"/>
    </location>
</feature>
<organism evidence="13 14">
    <name type="scientific">Thecamonas trahens ATCC 50062</name>
    <dbReference type="NCBI Taxonomy" id="461836"/>
    <lineage>
        <taxon>Eukaryota</taxon>
        <taxon>Apusozoa</taxon>
        <taxon>Apusomonadida</taxon>
        <taxon>Apusomonadidae</taxon>
        <taxon>Thecamonas</taxon>
    </lineage>
</organism>
<dbReference type="InterPro" id="IPR018247">
    <property type="entry name" value="EF_Hand_1_Ca_BS"/>
</dbReference>
<keyword evidence="6 10" id="KW-1133">Transmembrane helix</keyword>
<dbReference type="RefSeq" id="XP_013757543.1">
    <property type="nucleotide sequence ID" value="XM_013902089.1"/>
</dbReference>
<feature type="transmembrane region" description="Helical" evidence="10">
    <location>
        <begin position="475"/>
        <end position="496"/>
    </location>
</feature>
<feature type="transmembrane region" description="Helical" evidence="10">
    <location>
        <begin position="116"/>
        <end position="138"/>
    </location>
</feature>
<dbReference type="GO" id="GO:0006874">
    <property type="term" value="P:intracellular calcium ion homeostasis"/>
    <property type="evidence" value="ECO:0007669"/>
    <property type="project" value="TreeGrafter"/>
</dbReference>
<feature type="transmembrane region" description="Helical" evidence="10">
    <location>
        <begin position="264"/>
        <end position="283"/>
    </location>
</feature>
<keyword evidence="5" id="KW-0106">Calcium</keyword>
<dbReference type="PROSITE" id="PS00018">
    <property type="entry name" value="EF_HAND_1"/>
    <property type="match status" value="2"/>
</dbReference>
<keyword evidence="3 10" id="KW-0812">Transmembrane</keyword>
<protein>
    <submittedName>
        <fullName evidence="13">Ca2:Cation Antiporter family</fullName>
    </submittedName>
</protein>
<evidence type="ECO:0000256" key="1">
    <source>
        <dbReference type="ARBA" id="ARBA00004127"/>
    </source>
</evidence>
<dbReference type="InterPro" id="IPR011992">
    <property type="entry name" value="EF-hand-dom_pair"/>
</dbReference>
<evidence type="ECO:0000256" key="3">
    <source>
        <dbReference type="ARBA" id="ARBA00022692"/>
    </source>
</evidence>
<evidence type="ECO:0000313" key="14">
    <source>
        <dbReference type="Proteomes" id="UP000054408"/>
    </source>
</evidence>
<feature type="transmembrane region" description="Helical" evidence="10">
    <location>
        <begin position="599"/>
        <end position="619"/>
    </location>
</feature>
<feature type="region of interest" description="Disordered" evidence="9">
    <location>
        <begin position="439"/>
        <end position="465"/>
    </location>
</feature>
<feature type="chain" id="PRO_5013040037" evidence="11">
    <location>
        <begin position="16"/>
        <end position="625"/>
    </location>
</feature>
<evidence type="ECO:0000256" key="10">
    <source>
        <dbReference type="SAM" id="Phobius"/>
    </source>
</evidence>
<feature type="transmembrane region" description="Helical" evidence="10">
    <location>
        <begin position="158"/>
        <end position="182"/>
    </location>
</feature>
<evidence type="ECO:0000256" key="11">
    <source>
        <dbReference type="SAM" id="SignalP"/>
    </source>
</evidence>
<dbReference type="InterPro" id="IPR004837">
    <property type="entry name" value="NaCa_Exmemb"/>
</dbReference>
<dbReference type="Pfam" id="PF01699">
    <property type="entry name" value="Na_Ca_ex"/>
    <property type="match status" value="1"/>
</dbReference>
<evidence type="ECO:0000256" key="7">
    <source>
        <dbReference type="ARBA" id="ARBA00023065"/>
    </source>
</evidence>
<reference evidence="13 14" key="1">
    <citation type="submission" date="2010-05" db="EMBL/GenBank/DDBJ databases">
        <title>The Genome Sequence of Thecamonas trahens ATCC 50062.</title>
        <authorList>
            <consortium name="The Broad Institute Genome Sequencing Platform"/>
            <person name="Russ C."/>
            <person name="Cuomo C."/>
            <person name="Shea T."/>
            <person name="Young S.K."/>
            <person name="Zeng Q."/>
            <person name="Koehrsen M."/>
            <person name="Haas B."/>
            <person name="Borodovsky M."/>
            <person name="Guigo R."/>
            <person name="Alvarado L."/>
            <person name="Berlin A."/>
            <person name="Bochicchio J."/>
            <person name="Borenstein D."/>
            <person name="Chapman S."/>
            <person name="Chen Z."/>
            <person name="Freedman E."/>
            <person name="Gellesch M."/>
            <person name="Goldberg J."/>
            <person name="Griggs A."/>
            <person name="Gujja S."/>
            <person name="Heilman E."/>
            <person name="Heiman D."/>
            <person name="Hepburn T."/>
            <person name="Howarth C."/>
            <person name="Jen D."/>
            <person name="Larson L."/>
            <person name="Mehta T."/>
            <person name="Park D."/>
            <person name="Pearson M."/>
            <person name="Roberts A."/>
            <person name="Saif S."/>
            <person name="Shenoy N."/>
            <person name="Sisk P."/>
            <person name="Stolte C."/>
            <person name="Sykes S."/>
            <person name="Thomson T."/>
            <person name="Walk T."/>
            <person name="White J."/>
            <person name="Yandava C."/>
            <person name="Burger G."/>
            <person name="Gray M.W."/>
            <person name="Holland P.W.H."/>
            <person name="King N."/>
            <person name="Lang F.B.F."/>
            <person name="Roger A.J."/>
            <person name="Ruiz-Trillo I."/>
            <person name="Lander E."/>
            <person name="Nusbaum C."/>
        </authorList>
    </citation>
    <scope>NUCLEOTIDE SEQUENCE [LARGE SCALE GENOMIC DNA]</scope>
    <source>
        <strain evidence="13 14">ATCC 50062</strain>
    </source>
</reference>
<dbReference type="SUPFAM" id="SSF47473">
    <property type="entry name" value="EF-hand"/>
    <property type="match status" value="1"/>
</dbReference>
<dbReference type="GO" id="GO:0016020">
    <property type="term" value="C:membrane"/>
    <property type="evidence" value="ECO:0007669"/>
    <property type="project" value="InterPro"/>
</dbReference>
<dbReference type="InterPro" id="IPR002048">
    <property type="entry name" value="EF_hand_dom"/>
</dbReference>
<feature type="signal peptide" evidence="11">
    <location>
        <begin position="1"/>
        <end position="15"/>
    </location>
</feature>
<keyword evidence="11" id="KW-0732">Signal</keyword>
<dbReference type="SMART" id="SM00054">
    <property type="entry name" value="EFh"/>
    <property type="match status" value="2"/>
</dbReference>
<keyword evidence="8 10" id="KW-0472">Membrane</keyword>
<dbReference type="FunFam" id="1.10.238.10:FF:000003">
    <property type="entry name" value="Calmodulin A"/>
    <property type="match status" value="1"/>
</dbReference>
<keyword evidence="4" id="KW-0677">Repeat</keyword>
<dbReference type="AlphaFoldDB" id="A0A0L0DBP1"/>
<evidence type="ECO:0000256" key="4">
    <source>
        <dbReference type="ARBA" id="ARBA00022737"/>
    </source>
</evidence>
<dbReference type="Proteomes" id="UP000054408">
    <property type="component" value="Unassembled WGS sequence"/>
</dbReference>
<dbReference type="eggNOG" id="ENOG502QV8Y">
    <property type="taxonomic scope" value="Eukaryota"/>
</dbReference>
<feature type="transmembrane region" description="Helical" evidence="10">
    <location>
        <begin position="543"/>
        <end position="566"/>
    </location>
</feature>
<feature type="transmembrane region" description="Helical" evidence="10">
    <location>
        <begin position="88"/>
        <end position="104"/>
    </location>
</feature>
<keyword evidence="7" id="KW-0406">Ion transport</keyword>
<evidence type="ECO:0000259" key="12">
    <source>
        <dbReference type="PROSITE" id="PS50222"/>
    </source>
</evidence>
<dbReference type="GO" id="GO:0015369">
    <property type="term" value="F:calcium:proton antiporter activity"/>
    <property type="evidence" value="ECO:0007669"/>
    <property type="project" value="TreeGrafter"/>
</dbReference>
<keyword evidence="14" id="KW-1185">Reference proteome</keyword>
<evidence type="ECO:0000313" key="13">
    <source>
        <dbReference type="EMBL" id="KNC49757.1"/>
    </source>
</evidence>
<evidence type="ECO:0000256" key="8">
    <source>
        <dbReference type="ARBA" id="ARBA00023136"/>
    </source>
</evidence>
<dbReference type="PANTHER" id="PTHR31503:SF36">
    <property type="entry name" value="SODIUM_CALCIUM EXCHANGER MEMBRANE REGION DOMAIN-CONTAINING PROTEIN"/>
    <property type="match status" value="1"/>
</dbReference>
<accession>A0A0L0DBP1</accession>
<dbReference type="PROSITE" id="PS50222">
    <property type="entry name" value="EF_HAND_2"/>
    <property type="match status" value="2"/>
</dbReference>
<dbReference type="OrthoDB" id="26525at2759"/>
<dbReference type="Gene3D" id="1.10.238.10">
    <property type="entry name" value="EF-hand"/>
    <property type="match status" value="1"/>
</dbReference>
<proteinExistence type="predicted"/>
<dbReference type="Pfam" id="PF13499">
    <property type="entry name" value="EF-hand_7"/>
    <property type="match status" value="1"/>
</dbReference>
<dbReference type="OMA" id="HTMKFLS"/>
<dbReference type="PANTHER" id="PTHR31503">
    <property type="entry name" value="VACUOLAR CALCIUM ION TRANSPORTER"/>
    <property type="match status" value="1"/>
</dbReference>
<dbReference type="CDD" id="cd00051">
    <property type="entry name" value="EFh"/>
    <property type="match status" value="1"/>
</dbReference>
<feature type="compositionally biased region" description="Acidic residues" evidence="9">
    <location>
        <begin position="442"/>
        <end position="455"/>
    </location>
</feature>
<evidence type="ECO:0000256" key="9">
    <source>
        <dbReference type="SAM" id="MobiDB-lite"/>
    </source>
</evidence>
<gene>
    <name evidence="13" type="ORF">AMSG_06033</name>
</gene>
<evidence type="ECO:0000256" key="2">
    <source>
        <dbReference type="ARBA" id="ARBA00022448"/>
    </source>
</evidence>
<feature type="domain" description="EF-hand" evidence="12">
    <location>
        <begin position="378"/>
        <end position="413"/>
    </location>
</feature>
<dbReference type="GO" id="GO:0005509">
    <property type="term" value="F:calcium ion binding"/>
    <property type="evidence" value="ECO:0007669"/>
    <property type="project" value="InterPro"/>
</dbReference>
<name>A0A0L0DBP1_THETB</name>
<comment type="subcellular location">
    <subcellularLocation>
        <location evidence="1">Endomembrane system</location>
        <topology evidence="1">Multi-pass membrane protein</topology>
    </subcellularLocation>
</comment>
<dbReference type="GeneID" id="25565301"/>
<feature type="transmembrane region" description="Helical" evidence="10">
    <location>
        <begin position="572"/>
        <end position="592"/>
    </location>
</feature>
<evidence type="ECO:0000256" key="5">
    <source>
        <dbReference type="ARBA" id="ARBA00022837"/>
    </source>
</evidence>
<feature type="transmembrane region" description="Helical" evidence="10">
    <location>
        <begin position="222"/>
        <end position="244"/>
    </location>
</feature>
<dbReference type="GO" id="GO:0012505">
    <property type="term" value="C:endomembrane system"/>
    <property type="evidence" value="ECO:0007669"/>
    <property type="project" value="UniProtKB-SubCell"/>
</dbReference>
<evidence type="ECO:0000256" key="6">
    <source>
        <dbReference type="ARBA" id="ARBA00022989"/>
    </source>
</evidence>
<dbReference type="EMBL" id="GL349457">
    <property type="protein sequence ID" value="KNC49757.1"/>
    <property type="molecule type" value="Genomic_DNA"/>
</dbReference>
<dbReference type="InterPro" id="IPR004713">
    <property type="entry name" value="CaH_exchang"/>
</dbReference>
<feature type="domain" description="EF-hand" evidence="12">
    <location>
        <begin position="342"/>
        <end position="377"/>
    </location>
</feature>
<keyword evidence="2" id="KW-0813">Transport</keyword>
<sequence length="625" mass="67059">MPFLGLLAGNQCLRALCVVGGAGAGREGKAKGLSNFWLFFCQRAAGGEGRGGRKETDCGRVLWGETEMGTALSNLFVDPKELPQDGNGMVQLVFLMAVYGYVLFTSSNMISDGSELLLLVPSLAGIVGSVVLPILGAVPDGAIVLFSGLGPDAQKQLSVGVGALAGSTIMLLTIPWFLSILAGRVSLDRNGKGAYKAPAGAKLSPPGSMSLTRTGVNCGPSIAIAGKIMVITSLAYIIIQGPAFGLSCGLKSDDNKCKSKGERWWAFAGLIYAFLSFVGYLWYQVKTSDDEQSKDKVDATRKKAIQASMISLSGAFAQELEMMSQPNSAGTALLSETNRGDRLRSTLKTFFNKYDRDGNGSIDSSELILLLSDLGEKPTNDEVADMMTELDTDNDGTIDFEEFAVGCLKLIQRRTDGDHASAAERGQMRVTGAINEVHDAIGDSDDDDSEEEEMPEDLRTLSPEEQQRKIKMRSAWLMGLGTVLVLLFSDPMVDVLSEFGARTHIPPFYISFVLAPLASNASELIAAFNYAAKKTKKTITISLSTLLGAACMNNSFCLAIFLAIVWARSLKWIYSAETISIVGVQLIMAFFAFKKTHTLLSGIVVLTLYPLSIIAVWGIERAGLN</sequence>